<comment type="caution">
    <text evidence="1">The sequence shown here is derived from an EMBL/GenBank/DDBJ whole genome shotgun (WGS) entry which is preliminary data.</text>
</comment>
<organism evidence="1 2">
    <name type="scientific">Rhodopirellula sallentina SM41</name>
    <dbReference type="NCBI Taxonomy" id="1263870"/>
    <lineage>
        <taxon>Bacteria</taxon>
        <taxon>Pseudomonadati</taxon>
        <taxon>Planctomycetota</taxon>
        <taxon>Planctomycetia</taxon>
        <taxon>Pirellulales</taxon>
        <taxon>Pirellulaceae</taxon>
        <taxon>Rhodopirellula</taxon>
    </lineage>
</organism>
<sequence>MEATRVFLSKGARVVMLNRNADKSAAAIDNLQQEFGVDANVTFVQMDLAVLGSVRAAATKVLDDVPMIDA</sequence>
<keyword evidence="2" id="KW-1185">Reference proteome</keyword>
<dbReference type="InterPro" id="IPR002347">
    <property type="entry name" value="SDR_fam"/>
</dbReference>
<protein>
    <submittedName>
        <fullName evidence="1">Oxidoreductase</fullName>
    </submittedName>
</protein>
<dbReference type="PATRIC" id="fig|1263870.3.peg.467"/>
<gene>
    <name evidence="1" type="ORF">RSSM_00427</name>
</gene>
<evidence type="ECO:0000313" key="1">
    <source>
        <dbReference type="EMBL" id="EMI58147.1"/>
    </source>
</evidence>
<dbReference type="InterPro" id="IPR036291">
    <property type="entry name" value="NAD(P)-bd_dom_sf"/>
</dbReference>
<evidence type="ECO:0000313" key="2">
    <source>
        <dbReference type="Proteomes" id="UP000011885"/>
    </source>
</evidence>
<dbReference type="AlphaFoldDB" id="M5U9N6"/>
<proteinExistence type="predicted"/>
<accession>M5U9N6</accession>
<dbReference type="Pfam" id="PF00106">
    <property type="entry name" value="adh_short"/>
    <property type="match status" value="1"/>
</dbReference>
<dbReference type="Gene3D" id="3.40.50.720">
    <property type="entry name" value="NAD(P)-binding Rossmann-like Domain"/>
    <property type="match status" value="1"/>
</dbReference>
<name>M5U9N6_9BACT</name>
<dbReference type="SUPFAM" id="SSF51735">
    <property type="entry name" value="NAD(P)-binding Rossmann-fold domains"/>
    <property type="match status" value="1"/>
</dbReference>
<dbReference type="EMBL" id="ANOH01000039">
    <property type="protein sequence ID" value="EMI58147.1"/>
    <property type="molecule type" value="Genomic_DNA"/>
</dbReference>
<reference evidence="1 2" key="1">
    <citation type="journal article" date="2013" name="Mar. Genomics">
        <title>Expression of sulfatases in Rhodopirellula baltica and the diversity of sulfatases in the genus Rhodopirellula.</title>
        <authorList>
            <person name="Wegner C.E."/>
            <person name="Richter-Heitmann T."/>
            <person name="Klindworth A."/>
            <person name="Klockow C."/>
            <person name="Richter M."/>
            <person name="Achstetter T."/>
            <person name="Glockner F.O."/>
            <person name="Harder J."/>
        </authorList>
    </citation>
    <scope>NUCLEOTIDE SEQUENCE [LARGE SCALE GENOMIC DNA]</scope>
    <source>
        <strain evidence="1 2">SM41</strain>
    </source>
</reference>
<dbReference type="Proteomes" id="UP000011885">
    <property type="component" value="Unassembled WGS sequence"/>
</dbReference>